<dbReference type="GO" id="GO:0030686">
    <property type="term" value="C:90S preribosome"/>
    <property type="evidence" value="ECO:0007669"/>
    <property type="project" value="TreeGrafter"/>
</dbReference>
<keyword evidence="4 10" id="KW-0819">tRNA processing</keyword>
<dbReference type="Gene3D" id="3.40.50.11040">
    <property type="match status" value="1"/>
</dbReference>
<dbReference type="InterPro" id="IPR013562">
    <property type="entry name" value="TmcA/NAT10_N"/>
</dbReference>
<dbReference type="HAMAP" id="MF_03211">
    <property type="entry name" value="RNA_acetyltr_Nat10"/>
    <property type="match status" value="1"/>
</dbReference>
<feature type="binding site" evidence="10">
    <location>
        <begin position="600"/>
        <end position="602"/>
    </location>
    <ligand>
        <name>acetyl-CoA</name>
        <dbReference type="ChEBI" id="CHEBI:57288"/>
    </ligand>
</feature>
<evidence type="ECO:0000256" key="4">
    <source>
        <dbReference type="ARBA" id="ARBA00022694"/>
    </source>
</evidence>
<dbReference type="InterPro" id="IPR027992">
    <property type="entry name" value="tRNA_bind_dom"/>
</dbReference>
<evidence type="ECO:0000256" key="7">
    <source>
        <dbReference type="ARBA" id="ARBA00023242"/>
    </source>
</evidence>
<dbReference type="GO" id="GO:0005524">
    <property type="term" value="F:ATP binding"/>
    <property type="evidence" value="ECO:0007669"/>
    <property type="project" value="UniProtKB-UniRule"/>
</dbReference>
<evidence type="ECO:0000256" key="2">
    <source>
        <dbReference type="ARBA" id="ARBA00022552"/>
    </source>
</evidence>
<dbReference type="AlphaFoldDB" id="A0A8X6P481"/>
<keyword evidence="3 10" id="KW-0808">Transferase</keyword>
<comment type="caution">
    <text evidence="12">The sequence shown here is derived from an EMBL/GenBank/DDBJ whole genome shotgun (WGS) entry which is preliminary data.</text>
</comment>
<dbReference type="Pfam" id="PF13718">
    <property type="entry name" value="GNAT_acetyltr_2"/>
    <property type="match status" value="2"/>
</dbReference>
<gene>
    <name evidence="12" type="primary">NAT10</name>
    <name evidence="12" type="ORF">NPIL_579491</name>
</gene>
<dbReference type="Proteomes" id="UP000887013">
    <property type="component" value="Unassembled WGS sequence"/>
</dbReference>
<sequence length="892" mass="101900">MITDGVNSRHRSLFFIYGEQAKEQVVYLHHLLVKNRQVEGFKRPSVLWCFSKEKKFDKFSLKKQFKRLRKEYALSSTFCEYLALDHLLLSSEVMFCHYSETDRVLGQTFGMLILQDFEGLTPNIIARTTECVEGGGIILFLLPYIKSFEELFSLEMRAHSRYVTESHPEVSPRFNKRFVLSLFSCQNCLVLDDTLKIKLLPQNHADIPEHLEIKKDYSTNIMSNISKLSLSEDLKKIFQMSRTSDQLYALQKISEVLANTRIACAVSVTSARGRGKSAVLGLAVALAITSKYFRIYVTSPNLENIQTLFNFLVEGLTNLGFRNDVDFKIQKNETGPGNFISGVEIFNQCYGFVFYTTPINFQKAENASMVVIDEAAAIPLPLIKKWFDCPNILMASTINGYEGTGRSLSLKLLKQLRSQSVEKSSNRHALHEIQLNEAIRYANGDAVEGWLNRLLCLDASLDFSYSNSELPNFKECALYYVNRDVLFSYNKFSEKFLQQAVSLFVASHYKNSPNDLFMLAEASAHHIFCLLPCQEVTTNTLPNVICVIQVCLEGKICAEDHQFEYNHGSRTSGDLIPWILSQQFQDYNFTSLSGARIIRIATHPNYQSMGYGSHALQLLCQFYSGRFSVESKSSNSLNPSLLLELQDLHQEPLDYIGVSYGLTLELFKFWKKNGFTPLYMRQTANEITGENTCIMVKCLNRETSKWLPDYYSDFLERFTALLMSSFKHLPPSVALTVFKYPHLRQQKVLTSGALQFQLSQRSLQRINAFCYNNADHLMILDLLPTISKLYFLGYFKGLSFNFIEESVLMCFGLQGRADDETAVELNIEPEQVITYLRKCTKKIMNSLNVKNPLDQSSKNTEVHELSEVSKQVGKLTSMHKFKRKGNFGNLKN</sequence>
<dbReference type="SUPFAM" id="SSF55729">
    <property type="entry name" value="Acyl-CoA N-acyltransferases (Nat)"/>
    <property type="match status" value="1"/>
</dbReference>
<organism evidence="12 13">
    <name type="scientific">Nephila pilipes</name>
    <name type="common">Giant wood spider</name>
    <name type="synonym">Nephila maculata</name>
    <dbReference type="NCBI Taxonomy" id="299642"/>
    <lineage>
        <taxon>Eukaryota</taxon>
        <taxon>Metazoa</taxon>
        <taxon>Ecdysozoa</taxon>
        <taxon>Arthropoda</taxon>
        <taxon>Chelicerata</taxon>
        <taxon>Arachnida</taxon>
        <taxon>Araneae</taxon>
        <taxon>Araneomorphae</taxon>
        <taxon>Entelegynae</taxon>
        <taxon>Araneoidea</taxon>
        <taxon>Nephilidae</taxon>
        <taxon>Nephila</taxon>
    </lineage>
</organism>
<feature type="binding site" evidence="10">
    <location>
        <position position="440"/>
    </location>
    <ligand>
        <name>ATP</name>
        <dbReference type="ChEBI" id="CHEBI:30616"/>
    </ligand>
</feature>
<dbReference type="PANTHER" id="PTHR10925">
    <property type="entry name" value="N-ACETYLTRANSFERASE 10"/>
    <property type="match status" value="1"/>
</dbReference>
<keyword evidence="5 10" id="KW-0547">Nucleotide-binding</keyword>
<evidence type="ECO:0000256" key="5">
    <source>
        <dbReference type="ARBA" id="ARBA00022741"/>
    </source>
</evidence>
<dbReference type="GO" id="GO:0000049">
    <property type="term" value="F:tRNA binding"/>
    <property type="evidence" value="ECO:0007669"/>
    <property type="project" value="TreeGrafter"/>
</dbReference>
<dbReference type="Pfam" id="PF05127">
    <property type="entry name" value="NAT10_TcmA_helicase"/>
    <property type="match status" value="1"/>
</dbReference>
<dbReference type="OrthoDB" id="10067491at2759"/>
<evidence type="ECO:0000256" key="1">
    <source>
        <dbReference type="ARBA" id="ARBA00004604"/>
    </source>
</evidence>
<dbReference type="InterPro" id="IPR016181">
    <property type="entry name" value="Acyl_CoA_acyltransferase"/>
</dbReference>
<dbReference type="GO" id="GO:1990883">
    <property type="term" value="F:18S rRNA cytidine N-acetyltransferase activity"/>
    <property type="evidence" value="ECO:0007669"/>
    <property type="project" value="TreeGrafter"/>
</dbReference>
<evidence type="ECO:0000256" key="9">
    <source>
        <dbReference type="ARBA" id="ARBA00068357"/>
    </source>
</evidence>
<dbReference type="PANTHER" id="PTHR10925:SF5">
    <property type="entry name" value="RNA CYTIDINE ACETYLTRANSFERASE"/>
    <property type="match status" value="1"/>
</dbReference>
<keyword evidence="7 10" id="KW-0539">Nucleus</keyword>
<comment type="catalytic activity">
    <reaction evidence="10">
        <text>a cytidine in tRNA + acetyl-CoA + ATP + H2O = an N(4)-acetylcytidine in tRNA + ADP + phosphate + CoA + H(+)</text>
        <dbReference type="Rhea" id="RHEA:53876"/>
        <dbReference type="Rhea" id="RHEA-COMP:13670"/>
        <dbReference type="Rhea" id="RHEA-COMP:13671"/>
        <dbReference type="ChEBI" id="CHEBI:15377"/>
        <dbReference type="ChEBI" id="CHEBI:15378"/>
        <dbReference type="ChEBI" id="CHEBI:30616"/>
        <dbReference type="ChEBI" id="CHEBI:43474"/>
        <dbReference type="ChEBI" id="CHEBI:57287"/>
        <dbReference type="ChEBI" id="CHEBI:57288"/>
        <dbReference type="ChEBI" id="CHEBI:74900"/>
        <dbReference type="ChEBI" id="CHEBI:82748"/>
        <dbReference type="ChEBI" id="CHEBI:456216"/>
    </reaction>
</comment>
<dbReference type="InterPro" id="IPR032672">
    <property type="entry name" value="TmcA/NAT10/Kre33"/>
</dbReference>
<dbReference type="EMBL" id="BMAW01111955">
    <property type="protein sequence ID" value="GFT50430.1"/>
    <property type="molecule type" value="Genomic_DNA"/>
</dbReference>
<dbReference type="InterPro" id="IPR000182">
    <property type="entry name" value="GNAT_dom"/>
</dbReference>
<comment type="function">
    <text evidence="10">RNA cytidine acetyltransferase with specificity toward both 18S rRNA and tRNAs. Catalyzes the formation of N(4)-acetylcytidine (ac4C) in 18S rRNA. Required for early nucleolar cleavages of precursor rRNA at sites A0, A1 and A2 during 18S rRNA synthesis. Catalyzes the formation of ac4C in serine and leucine tRNAs. Requires a tRNA-binding adapter protein for full tRNA acetyltransferase activity but not for 18S rRNA acetylation.</text>
</comment>
<feature type="binding site" evidence="10">
    <location>
        <position position="672"/>
    </location>
    <ligand>
        <name>acetyl-CoA</name>
        <dbReference type="ChEBI" id="CHEBI:57288"/>
    </ligand>
</feature>
<evidence type="ECO:0000256" key="8">
    <source>
        <dbReference type="ARBA" id="ARBA00023315"/>
    </source>
</evidence>
<evidence type="ECO:0000313" key="12">
    <source>
        <dbReference type="EMBL" id="GFT50430.1"/>
    </source>
</evidence>
<dbReference type="InterPro" id="IPR007807">
    <property type="entry name" value="TcmA/NAT10_helicase"/>
</dbReference>
<evidence type="ECO:0000256" key="6">
    <source>
        <dbReference type="ARBA" id="ARBA00022840"/>
    </source>
</evidence>
<evidence type="ECO:0000256" key="10">
    <source>
        <dbReference type="HAMAP-Rule" id="MF_03211"/>
    </source>
</evidence>
<dbReference type="GO" id="GO:0005730">
    <property type="term" value="C:nucleolus"/>
    <property type="evidence" value="ECO:0007669"/>
    <property type="project" value="UniProtKB-SubCell"/>
</dbReference>
<dbReference type="EC" id="2.3.1.-" evidence="10"/>
<dbReference type="InterPro" id="IPR027417">
    <property type="entry name" value="P-loop_NTPase"/>
</dbReference>
<dbReference type="Pfam" id="PF08351">
    <property type="entry name" value="TmcA_N"/>
    <property type="match status" value="1"/>
</dbReference>
<keyword evidence="8 10" id="KW-0012">Acyltransferase</keyword>
<comment type="catalytic activity">
    <reaction evidence="10">
        <text>a cytidine in 18S rRNA + acetyl-CoA + ATP + H2O = an N(4)-acetylcytidine in 18S rRNA + ADP + phosphate + CoA + H(+)</text>
        <dbReference type="Rhea" id="RHEA:51424"/>
        <dbReference type="Rhea" id="RHEA-COMP:13575"/>
        <dbReference type="Rhea" id="RHEA-COMP:13576"/>
        <dbReference type="ChEBI" id="CHEBI:15377"/>
        <dbReference type="ChEBI" id="CHEBI:15378"/>
        <dbReference type="ChEBI" id="CHEBI:30616"/>
        <dbReference type="ChEBI" id="CHEBI:43474"/>
        <dbReference type="ChEBI" id="CHEBI:57287"/>
        <dbReference type="ChEBI" id="CHEBI:57288"/>
        <dbReference type="ChEBI" id="CHEBI:74900"/>
        <dbReference type="ChEBI" id="CHEBI:82748"/>
        <dbReference type="ChEBI" id="CHEBI:456216"/>
    </reaction>
</comment>
<dbReference type="GO" id="GO:1904812">
    <property type="term" value="P:rRNA acetylation involved in maturation of SSU-rRNA"/>
    <property type="evidence" value="ECO:0007669"/>
    <property type="project" value="InterPro"/>
</dbReference>
<evidence type="ECO:0000313" key="13">
    <source>
        <dbReference type="Proteomes" id="UP000887013"/>
    </source>
</evidence>
<reference evidence="12" key="1">
    <citation type="submission" date="2020-08" db="EMBL/GenBank/DDBJ databases">
        <title>Multicomponent nature underlies the extraordinary mechanical properties of spider dragline silk.</title>
        <authorList>
            <person name="Kono N."/>
            <person name="Nakamura H."/>
            <person name="Mori M."/>
            <person name="Yoshida Y."/>
            <person name="Ohtoshi R."/>
            <person name="Malay A.D."/>
            <person name="Moran D.A.P."/>
            <person name="Tomita M."/>
            <person name="Numata K."/>
            <person name="Arakawa K."/>
        </authorList>
    </citation>
    <scope>NUCLEOTIDE SEQUENCE</scope>
</reference>
<dbReference type="Gene3D" id="3.40.50.300">
    <property type="entry name" value="P-loop containing nucleotide triphosphate hydrolases"/>
    <property type="match status" value="1"/>
</dbReference>
<keyword evidence="6 10" id="KW-0067">ATP-binding</keyword>
<comment type="caution">
    <text evidence="10">Lacks conserved residue(s) required for the propagation of feature annotation.</text>
</comment>
<dbReference type="GO" id="GO:0051391">
    <property type="term" value="P:tRNA acetylation"/>
    <property type="evidence" value="ECO:0007669"/>
    <property type="project" value="UniProtKB-UniRule"/>
</dbReference>
<accession>A0A8X6P481</accession>
<comment type="subcellular location">
    <subcellularLocation>
        <location evidence="1 10">Nucleus</location>
        <location evidence="1 10">Nucleolus</location>
    </subcellularLocation>
</comment>
<keyword evidence="13" id="KW-1185">Reference proteome</keyword>
<name>A0A8X6P481_NEPPI</name>
<keyword evidence="2 10" id="KW-0698">rRNA processing</keyword>
<feature type="binding site" evidence="10">
    <location>
        <begin position="607"/>
        <end position="613"/>
    </location>
    <ligand>
        <name>acetyl-CoA</name>
        <dbReference type="ChEBI" id="CHEBI:57288"/>
    </ligand>
</feature>
<feature type="domain" description="N-acetyltransferase" evidence="11">
    <location>
        <begin position="531"/>
        <end position="685"/>
    </location>
</feature>
<dbReference type="Pfam" id="PF13725">
    <property type="entry name" value="tRNA_bind_2"/>
    <property type="match status" value="1"/>
</dbReference>
<dbReference type="Gene3D" id="3.40.630.30">
    <property type="match status" value="1"/>
</dbReference>
<dbReference type="PROSITE" id="PS51186">
    <property type="entry name" value="GNAT"/>
    <property type="match status" value="1"/>
</dbReference>
<protein>
    <recommendedName>
        <fullName evidence="9 10">RNA cytidine acetyltransferase</fullName>
        <ecNumber evidence="10">2.3.1.-</ecNumber>
    </recommendedName>
    <alternativeName>
        <fullName evidence="10">18S rRNA cytosine acetyltransferase</fullName>
    </alternativeName>
</protein>
<evidence type="ECO:0000259" key="11">
    <source>
        <dbReference type="PROSITE" id="PS51186"/>
    </source>
</evidence>
<dbReference type="FunFam" id="3.40.50.300:FF:002218">
    <property type="entry name" value="tRNA(Met) cytidine acetyltransferase TmcA"/>
    <property type="match status" value="1"/>
</dbReference>
<dbReference type="InterPro" id="IPR033688">
    <property type="entry name" value="NAT10"/>
</dbReference>
<evidence type="ECO:0000256" key="3">
    <source>
        <dbReference type="ARBA" id="ARBA00022679"/>
    </source>
</evidence>
<proteinExistence type="inferred from homology"/>
<comment type="similarity">
    <text evidence="10">Belongs to the RNA cytidine acetyltransferase family. NAT10 subfamily.</text>
</comment>